<gene>
    <name evidence="1" type="ORF">BWY41_00061</name>
</gene>
<name>A0A1V5T4D0_9BACT</name>
<dbReference type="Proteomes" id="UP000485569">
    <property type="component" value="Unassembled WGS sequence"/>
</dbReference>
<accession>A0A1V5T4D0</accession>
<dbReference type="EMBL" id="MWBQ01000015">
    <property type="protein sequence ID" value="OQA61607.1"/>
    <property type="molecule type" value="Genomic_DNA"/>
</dbReference>
<evidence type="ECO:0000313" key="1">
    <source>
        <dbReference type="EMBL" id="OQA61607.1"/>
    </source>
</evidence>
<dbReference type="AlphaFoldDB" id="A0A1V5T4D0"/>
<organism evidence="1">
    <name type="scientific">Candidatus Atribacter allofermentans</name>
    <dbReference type="NCBI Taxonomy" id="1852833"/>
    <lineage>
        <taxon>Bacteria</taxon>
        <taxon>Pseudomonadati</taxon>
        <taxon>Atribacterota</taxon>
        <taxon>Atribacteria</taxon>
        <taxon>Atribacterales</taxon>
        <taxon>Atribacteraceae</taxon>
        <taxon>Atribacter</taxon>
    </lineage>
</organism>
<comment type="caution">
    <text evidence="1">The sequence shown here is derived from an EMBL/GenBank/DDBJ whole genome shotgun (WGS) entry which is preliminary data.</text>
</comment>
<sequence length="94" mass="10958">MKFCIICNLHFGVSGGFFQGAKLRTLVYVIKKRDKGILLNENCFIEYERKTYFSRKNAFVPLFYNLDPDCFVSFFANLFCRKAYCFLGTAQGYS</sequence>
<proteinExistence type="predicted"/>
<protein>
    <submittedName>
        <fullName evidence="1">Uncharacterized protein</fullName>
    </submittedName>
</protein>
<reference evidence="1" key="1">
    <citation type="submission" date="2017-02" db="EMBL/GenBank/DDBJ databases">
        <title>Delving into the versatile metabolic prowess of the omnipresent phylum Bacteroidetes.</title>
        <authorList>
            <person name="Nobu M.K."/>
            <person name="Mei R."/>
            <person name="Narihiro T."/>
            <person name="Kuroda K."/>
            <person name="Liu W.-T."/>
        </authorList>
    </citation>
    <scope>NUCLEOTIDE SEQUENCE</scope>
    <source>
        <strain evidence="1">ADurb.Bin276</strain>
    </source>
</reference>